<accession>A0AAV7KTN7</accession>
<evidence type="ECO:0008006" key="3">
    <source>
        <dbReference type="Google" id="ProtNLM"/>
    </source>
</evidence>
<proteinExistence type="predicted"/>
<sequence>MSPSSSVISFQLSLTLKSTWIVHIEHRGPTGAGADILTCVHHFRQEEDIMVAARATSPVTYEVLKQWVDTTRESLLNQDPNMGNKNAFIIQMKQWANFKDAKQQTRSTIRKLFKYGSSSSRNIIELMVKIHDKNQHPQTNKNGRVVFSMIKRWAYTQGALSSCQYRFMDDLGTMVQCLNAHLIVSVYLMARHFTLYLTLMDLSSSFNYVNQSKLSLMLLDMGMDPSIVNISQHSTVTSTLGSVF</sequence>
<reference evidence="1" key="1">
    <citation type="journal article" date="2022" name="bioRxiv">
        <title>Sequencing and chromosome-scale assembly of the giantPleurodeles waltlgenome.</title>
        <authorList>
            <person name="Brown T."/>
            <person name="Elewa A."/>
            <person name="Iarovenko S."/>
            <person name="Subramanian E."/>
            <person name="Araus A.J."/>
            <person name="Petzold A."/>
            <person name="Susuki M."/>
            <person name="Suzuki K.-i.T."/>
            <person name="Hayashi T."/>
            <person name="Toyoda A."/>
            <person name="Oliveira C."/>
            <person name="Osipova E."/>
            <person name="Leigh N.D."/>
            <person name="Simon A."/>
            <person name="Yun M.H."/>
        </authorList>
    </citation>
    <scope>NUCLEOTIDE SEQUENCE</scope>
    <source>
        <strain evidence="1">20211129_DDA</strain>
        <tissue evidence="1">Liver</tissue>
    </source>
</reference>
<comment type="caution">
    <text evidence="1">The sequence shown here is derived from an EMBL/GenBank/DDBJ whole genome shotgun (WGS) entry which is preliminary data.</text>
</comment>
<name>A0AAV7KTN7_PLEWA</name>
<dbReference type="Proteomes" id="UP001066276">
    <property type="component" value="Chromosome 12"/>
</dbReference>
<evidence type="ECO:0000313" key="2">
    <source>
        <dbReference type="Proteomes" id="UP001066276"/>
    </source>
</evidence>
<dbReference type="EMBL" id="JANPWB010000016">
    <property type="protein sequence ID" value="KAJ1082841.1"/>
    <property type="molecule type" value="Genomic_DNA"/>
</dbReference>
<protein>
    <recommendedName>
        <fullName evidence="3">Reverse transcriptase domain-containing protein</fullName>
    </recommendedName>
</protein>
<gene>
    <name evidence="1" type="ORF">NDU88_003006</name>
</gene>
<organism evidence="1 2">
    <name type="scientific">Pleurodeles waltl</name>
    <name type="common">Iberian ribbed newt</name>
    <dbReference type="NCBI Taxonomy" id="8319"/>
    <lineage>
        <taxon>Eukaryota</taxon>
        <taxon>Metazoa</taxon>
        <taxon>Chordata</taxon>
        <taxon>Craniata</taxon>
        <taxon>Vertebrata</taxon>
        <taxon>Euteleostomi</taxon>
        <taxon>Amphibia</taxon>
        <taxon>Batrachia</taxon>
        <taxon>Caudata</taxon>
        <taxon>Salamandroidea</taxon>
        <taxon>Salamandridae</taxon>
        <taxon>Pleurodelinae</taxon>
        <taxon>Pleurodeles</taxon>
    </lineage>
</organism>
<dbReference type="AlphaFoldDB" id="A0AAV7KTN7"/>
<keyword evidence="2" id="KW-1185">Reference proteome</keyword>
<evidence type="ECO:0000313" key="1">
    <source>
        <dbReference type="EMBL" id="KAJ1082841.1"/>
    </source>
</evidence>